<name>A0A285EDD2_9ACTN</name>
<gene>
    <name evidence="1" type="ORF">SAMN06893097_105193</name>
</gene>
<proteinExistence type="predicted"/>
<evidence type="ECO:0000313" key="1">
    <source>
        <dbReference type="EMBL" id="SNX96853.1"/>
    </source>
</evidence>
<accession>A0A285EDD2</accession>
<keyword evidence="2" id="KW-1185">Reference proteome</keyword>
<sequence>MTTRDGDAAALYRQQLTTDLVPVSGGGTVGYNMAGSDGRPLVTTQLTDKQAVDLADLRSMAHDLERVLRYCDELDRFDENDEPVVRAALRAAPWRRRSGVNLHALEELAEVLAQRAGDDASTPVV</sequence>
<reference evidence="1 2" key="1">
    <citation type="submission" date="2017-09" db="EMBL/GenBank/DDBJ databases">
        <authorList>
            <person name="Ehlers B."/>
            <person name="Leendertz F.H."/>
        </authorList>
    </citation>
    <scope>NUCLEOTIDE SEQUENCE [LARGE SCALE GENOMIC DNA]</scope>
    <source>
        <strain evidence="1 2">DSM 46844</strain>
    </source>
</reference>
<protein>
    <submittedName>
        <fullName evidence="1">Uncharacterized protein</fullName>
    </submittedName>
</protein>
<dbReference type="EMBL" id="OBDO01000005">
    <property type="protein sequence ID" value="SNX96853.1"/>
    <property type="molecule type" value="Genomic_DNA"/>
</dbReference>
<dbReference type="Proteomes" id="UP000219514">
    <property type="component" value="Unassembled WGS sequence"/>
</dbReference>
<dbReference type="RefSeq" id="WP_097206839.1">
    <property type="nucleotide sequence ID" value="NZ_JACHXB010000001.1"/>
</dbReference>
<dbReference type="AlphaFoldDB" id="A0A285EDD2"/>
<organism evidence="1 2">
    <name type="scientific">Geodermatophilus sabuli</name>
    <dbReference type="NCBI Taxonomy" id="1564158"/>
    <lineage>
        <taxon>Bacteria</taxon>
        <taxon>Bacillati</taxon>
        <taxon>Actinomycetota</taxon>
        <taxon>Actinomycetes</taxon>
        <taxon>Geodermatophilales</taxon>
        <taxon>Geodermatophilaceae</taxon>
        <taxon>Geodermatophilus</taxon>
    </lineage>
</organism>
<evidence type="ECO:0000313" key="2">
    <source>
        <dbReference type="Proteomes" id="UP000219514"/>
    </source>
</evidence>